<evidence type="ECO:0000313" key="3">
    <source>
        <dbReference type="EMBL" id="UZW75032.1"/>
    </source>
</evidence>
<dbReference type="NCBIfam" id="TIGR02595">
    <property type="entry name" value="PEP_CTERM"/>
    <property type="match status" value="1"/>
</dbReference>
<dbReference type="InterPro" id="IPR013424">
    <property type="entry name" value="Ice-binding_C"/>
</dbReference>
<feature type="chain" id="PRO_5038891293" evidence="1">
    <location>
        <begin position="31"/>
        <end position="237"/>
    </location>
</feature>
<evidence type="ECO:0000313" key="4">
    <source>
        <dbReference type="Proteomes" id="UP001164472"/>
    </source>
</evidence>
<dbReference type="KEGG" id="asem:NNL22_00055"/>
<keyword evidence="4" id="KW-1185">Reference proteome</keyword>
<dbReference type="RefSeq" id="WP_251812306.1">
    <property type="nucleotide sequence ID" value="NZ_CP101527.1"/>
</dbReference>
<dbReference type="Proteomes" id="UP001164472">
    <property type="component" value="Chromosome"/>
</dbReference>
<proteinExistence type="predicted"/>
<evidence type="ECO:0000259" key="2">
    <source>
        <dbReference type="Pfam" id="PF07589"/>
    </source>
</evidence>
<dbReference type="AlphaFoldDB" id="A0A9E8HIX7"/>
<evidence type="ECO:0000256" key="1">
    <source>
        <dbReference type="SAM" id="SignalP"/>
    </source>
</evidence>
<dbReference type="Pfam" id="PF07589">
    <property type="entry name" value="PEP-CTERM"/>
    <property type="match status" value="1"/>
</dbReference>
<gene>
    <name evidence="3" type="ORF">NNL22_00055</name>
</gene>
<keyword evidence="1" id="KW-0732">Signal</keyword>
<name>A0A9E8HIX7_9ALTE</name>
<organism evidence="3 4">
    <name type="scientific">Alkalimarinus sediminis</name>
    <dbReference type="NCBI Taxonomy" id="1632866"/>
    <lineage>
        <taxon>Bacteria</taxon>
        <taxon>Pseudomonadati</taxon>
        <taxon>Pseudomonadota</taxon>
        <taxon>Gammaproteobacteria</taxon>
        <taxon>Alteromonadales</taxon>
        <taxon>Alteromonadaceae</taxon>
        <taxon>Alkalimarinus</taxon>
    </lineage>
</organism>
<dbReference type="EMBL" id="CP101527">
    <property type="protein sequence ID" value="UZW75032.1"/>
    <property type="molecule type" value="Genomic_DNA"/>
</dbReference>
<accession>A0A9E8HIX7</accession>
<sequence length="237" mass="25183">MKGTVRQKKITLMASLLLSSAAFQIENAFAAPILDQSFDASGGGFSQAVYSGQSLAQTFTVGIDGYLDTVGLMLNRQSGTTSGDFTLNVFSTTAGAPDESGTLFFSQTYSVFDLPGTGPFLHSFTDFDTSSANIAVSAGDILAISVTHQGGNDNWLTWDAGSGGYSEGAGFNRNGLTNNLWASDIQNEVDRGFRTFVDTTRVVAVSEVPEPNALSLFGLSLVGLYCYRRRNRSTVKG</sequence>
<feature type="signal peptide" evidence="1">
    <location>
        <begin position="1"/>
        <end position="30"/>
    </location>
</feature>
<feature type="domain" description="Ice-binding protein C-terminal" evidence="2">
    <location>
        <begin position="208"/>
        <end position="230"/>
    </location>
</feature>
<reference evidence="3" key="1">
    <citation type="submission" date="2022-07" db="EMBL/GenBank/DDBJ databases">
        <title>Alkalimarinus sp. nov., isolated from gut of a Alitta virens.</title>
        <authorList>
            <person name="Yang A.I."/>
            <person name="Shin N.-R."/>
        </authorList>
    </citation>
    <scope>NUCLEOTIDE SEQUENCE</scope>
    <source>
        <strain evidence="3">FA028</strain>
    </source>
</reference>
<protein>
    <submittedName>
        <fullName evidence="3">PEP-CTERM sorting domain-containing protein</fullName>
    </submittedName>
</protein>